<keyword evidence="2" id="KW-0090">Biological rhythms</keyword>
<evidence type="ECO:0000313" key="4">
    <source>
        <dbReference type="EMBL" id="RZC36435.1"/>
    </source>
</evidence>
<dbReference type="PANTHER" id="PTHR11008:SF32">
    <property type="entry name" value="CIRCADIAN CLOCK-CONTROLLED PROTEIN DAYWAKE-RELATED"/>
    <property type="match status" value="1"/>
</dbReference>
<dbReference type="Pfam" id="PF06585">
    <property type="entry name" value="JHBP"/>
    <property type="match status" value="3"/>
</dbReference>
<dbReference type="EMBL" id="QDEB01061965">
    <property type="protein sequence ID" value="RZC36435.1"/>
    <property type="molecule type" value="Genomic_DNA"/>
</dbReference>
<sequence length="547" mass="62704">MLFNSNARINCSTMQLDCVLVYTFVVTVATKNFRKCNRQQPDWNECVFDATQHGLAELTRPYEEINIPNLNPYEVKEVTLSAGTGTSFSVNQVYKNCEMYGLIGAKLKKMRFDFEKGTLDLRGVFPKITITCDYEMTGKILLVPVSGKGTSNVTFKNVNSTSLLRFEELKKKGKTYLRFVSNELVMVPELVTFNYDNLFNGDKVLSDNTNNVLNENWHAVYDDSKHEFTEVANKIFLELLNNFFSKVSMEEACQYQMDGQVLFLPIRGEGPSTIVLENLKADCLLGYEEVKRDDKTHIRFVSSKLDIDPSLMSFEFENLFDASNFKKCDRQQPDLKKCVLEAAQDGVSQLTKPFPKLNLPSLDPIEVKEMLVTSAGRTKNFAVDQHYKNCQVFGLNKGEIYKFEFDFEKRTLDAGATFPEIVMNCDYSFKGQVLLVPINGEGRSSIRLRNSNSTGLLEYEEVKRRRRTYPKFVSIKLRSKPELVSFNFENLFNGDKAMSDNANKMLNDNWQELYEDVEADYKKVVEEILLALLNNFFAKVSLEEAFD</sequence>
<dbReference type="Gene3D" id="3.15.10.30">
    <property type="entry name" value="Haemolymph juvenile hormone binding protein"/>
    <property type="match status" value="3"/>
</dbReference>
<evidence type="ECO:0000256" key="3">
    <source>
        <dbReference type="ARBA" id="ARBA00060902"/>
    </source>
</evidence>
<protein>
    <recommendedName>
        <fullName evidence="6">JHBP domain containing protein</fullName>
    </recommendedName>
</protein>
<organism evidence="4 5">
    <name type="scientific">Asbolus verrucosus</name>
    <name type="common">Desert ironclad beetle</name>
    <dbReference type="NCBI Taxonomy" id="1661398"/>
    <lineage>
        <taxon>Eukaryota</taxon>
        <taxon>Metazoa</taxon>
        <taxon>Ecdysozoa</taxon>
        <taxon>Arthropoda</taxon>
        <taxon>Hexapoda</taxon>
        <taxon>Insecta</taxon>
        <taxon>Pterygota</taxon>
        <taxon>Neoptera</taxon>
        <taxon>Endopterygota</taxon>
        <taxon>Coleoptera</taxon>
        <taxon>Polyphaga</taxon>
        <taxon>Cucujiformia</taxon>
        <taxon>Tenebrionidae</taxon>
        <taxon>Pimeliinae</taxon>
        <taxon>Asbolus</taxon>
    </lineage>
</organism>
<dbReference type="FunFam" id="3.15.10.30:FF:000001">
    <property type="entry name" value="Takeout-like protein 1"/>
    <property type="match status" value="2"/>
</dbReference>
<dbReference type="SMART" id="SM00700">
    <property type="entry name" value="JHBP"/>
    <property type="match status" value="2"/>
</dbReference>
<evidence type="ECO:0000256" key="1">
    <source>
        <dbReference type="ARBA" id="ARBA00022729"/>
    </source>
</evidence>
<evidence type="ECO:0008006" key="6">
    <source>
        <dbReference type="Google" id="ProtNLM"/>
    </source>
</evidence>
<dbReference type="GO" id="GO:0007623">
    <property type="term" value="P:circadian rhythm"/>
    <property type="evidence" value="ECO:0007669"/>
    <property type="project" value="UniProtKB-ARBA"/>
</dbReference>
<accession>A0A482VU91</accession>
<proteinExistence type="inferred from homology"/>
<dbReference type="STRING" id="1661398.A0A482VU91"/>
<dbReference type="InterPro" id="IPR038606">
    <property type="entry name" value="To_sf"/>
</dbReference>
<name>A0A482VU91_ASBVE</name>
<dbReference type="GO" id="GO:0005615">
    <property type="term" value="C:extracellular space"/>
    <property type="evidence" value="ECO:0007669"/>
    <property type="project" value="TreeGrafter"/>
</dbReference>
<dbReference type="Proteomes" id="UP000292052">
    <property type="component" value="Unassembled WGS sequence"/>
</dbReference>
<reference evidence="4 5" key="1">
    <citation type="submission" date="2017-03" db="EMBL/GenBank/DDBJ databases">
        <title>Genome of the blue death feigning beetle - Asbolus verrucosus.</title>
        <authorList>
            <person name="Rider S.D."/>
        </authorList>
    </citation>
    <scope>NUCLEOTIDE SEQUENCE [LARGE SCALE GENOMIC DNA]</scope>
    <source>
        <strain evidence="4">Butters</strain>
        <tissue evidence="4">Head and leg muscle</tissue>
    </source>
</reference>
<keyword evidence="1" id="KW-0732">Signal</keyword>
<keyword evidence="5" id="KW-1185">Reference proteome</keyword>
<comment type="similarity">
    <text evidence="3">Belongs to the TO family.</text>
</comment>
<comment type="caution">
    <text evidence="4">The sequence shown here is derived from an EMBL/GenBank/DDBJ whole genome shotgun (WGS) entry which is preliminary data.</text>
</comment>
<dbReference type="OrthoDB" id="8190514at2759"/>
<dbReference type="AlphaFoldDB" id="A0A482VU91"/>
<dbReference type="PANTHER" id="PTHR11008">
    <property type="entry name" value="PROTEIN TAKEOUT-LIKE PROTEIN"/>
    <property type="match status" value="1"/>
</dbReference>
<evidence type="ECO:0000313" key="5">
    <source>
        <dbReference type="Proteomes" id="UP000292052"/>
    </source>
</evidence>
<gene>
    <name evidence="4" type="ORF">BDFB_009197</name>
</gene>
<evidence type="ECO:0000256" key="2">
    <source>
        <dbReference type="ARBA" id="ARBA00023108"/>
    </source>
</evidence>
<dbReference type="InterPro" id="IPR010562">
    <property type="entry name" value="Haemolymph_juvenile_hormone-bd"/>
</dbReference>